<keyword evidence="3" id="KW-1185">Reference proteome</keyword>
<sequence length="148" mass="16414">MERQRGDGGCRARATPSTGVDASWCGAGSEGWGDRGWEASSGRRRDRSIRRPTVRGSRAAGSRNTEQGCRAARGRAWGEKIGAGTMGQEETTGDACGEEDKVRHERVRLRVRQRTHGQDPGGRLGYRKTVKQWRYSKQYMTGKTKDSI</sequence>
<name>A0AAV5G0Y2_ELECO</name>
<protein>
    <submittedName>
        <fullName evidence="2">Uncharacterized protein</fullName>
    </submittedName>
</protein>
<feature type="compositionally biased region" description="Basic and acidic residues" evidence="1">
    <location>
        <begin position="1"/>
        <end position="10"/>
    </location>
</feature>
<dbReference type="AlphaFoldDB" id="A0AAV5G0Y2"/>
<proteinExistence type="predicted"/>
<reference evidence="2" key="1">
    <citation type="journal article" date="2018" name="DNA Res.">
        <title>Multiple hybrid de novo genome assembly of finger millet, an orphan allotetraploid crop.</title>
        <authorList>
            <person name="Hatakeyama M."/>
            <person name="Aluri S."/>
            <person name="Balachadran M.T."/>
            <person name="Sivarajan S.R."/>
            <person name="Patrignani A."/>
            <person name="Gruter S."/>
            <person name="Poveda L."/>
            <person name="Shimizu-Inatsugi R."/>
            <person name="Baeten J."/>
            <person name="Francoijs K.J."/>
            <person name="Nataraja K.N."/>
            <person name="Reddy Y.A.N."/>
            <person name="Phadnis S."/>
            <person name="Ravikumar R.L."/>
            <person name="Schlapbach R."/>
            <person name="Sreeman S.M."/>
            <person name="Shimizu K.K."/>
        </authorList>
    </citation>
    <scope>NUCLEOTIDE SEQUENCE</scope>
</reference>
<reference evidence="2" key="2">
    <citation type="submission" date="2021-12" db="EMBL/GenBank/DDBJ databases">
        <title>Resequencing data analysis of finger millet.</title>
        <authorList>
            <person name="Hatakeyama M."/>
            <person name="Aluri S."/>
            <person name="Balachadran M.T."/>
            <person name="Sivarajan S.R."/>
            <person name="Poveda L."/>
            <person name="Shimizu-Inatsugi R."/>
            <person name="Schlapbach R."/>
            <person name="Sreeman S.M."/>
            <person name="Shimizu K.K."/>
        </authorList>
    </citation>
    <scope>NUCLEOTIDE SEQUENCE</scope>
</reference>
<feature type="compositionally biased region" description="Basic and acidic residues" evidence="1">
    <location>
        <begin position="32"/>
        <end position="43"/>
    </location>
</feature>
<organism evidence="2 3">
    <name type="scientific">Eleusine coracana subsp. coracana</name>
    <dbReference type="NCBI Taxonomy" id="191504"/>
    <lineage>
        <taxon>Eukaryota</taxon>
        <taxon>Viridiplantae</taxon>
        <taxon>Streptophyta</taxon>
        <taxon>Embryophyta</taxon>
        <taxon>Tracheophyta</taxon>
        <taxon>Spermatophyta</taxon>
        <taxon>Magnoliopsida</taxon>
        <taxon>Liliopsida</taxon>
        <taxon>Poales</taxon>
        <taxon>Poaceae</taxon>
        <taxon>PACMAD clade</taxon>
        <taxon>Chloridoideae</taxon>
        <taxon>Cynodonteae</taxon>
        <taxon>Eleusininae</taxon>
        <taxon>Eleusine</taxon>
    </lineage>
</organism>
<feature type="compositionally biased region" description="Basic residues" evidence="1">
    <location>
        <begin position="44"/>
        <end position="53"/>
    </location>
</feature>
<accession>A0AAV5G0Y2</accession>
<dbReference type="Proteomes" id="UP001054889">
    <property type="component" value="Unassembled WGS sequence"/>
</dbReference>
<evidence type="ECO:0000313" key="2">
    <source>
        <dbReference type="EMBL" id="GJN40703.1"/>
    </source>
</evidence>
<evidence type="ECO:0000313" key="3">
    <source>
        <dbReference type="Proteomes" id="UP001054889"/>
    </source>
</evidence>
<feature type="region of interest" description="Disordered" evidence="1">
    <location>
        <begin position="1"/>
        <end position="129"/>
    </location>
</feature>
<gene>
    <name evidence="2" type="primary">gb29967</name>
    <name evidence="2" type="ORF">PR202_gb29967</name>
</gene>
<feature type="compositionally biased region" description="Basic residues" evidence="1">
    <location>
        <begin position="104"/>
        <end position="115"/>
    </location>
</feature>
<dbReference type="EMBL" id="BQKI01000191">
    <property type="protein sequence ID" value="GJN40703.1"/>
    <property type="molecule type" value="Genomic_DNA"/>
</dbReference>
<evidence type="ECO:0000256" key="1">
    <source>
        <dbReference type="SAM" id="MobiDB-lite"/>
    </source>
</evidence>
<comment type="caution">
    <text evidence="2">The sequence shown here is derived from an EMBL/GenBank/DDBJ whole genome shotgun (WGS) entry which is preliminary data.</text>
</comment>